<gene>
    <name evidence="1" type="ORF">S01H1_49202</name>
</gene>
<feature type="non-terminal residue" evidence="1">
    <location>
        <position position="50"/>
    </location>
</feature>
<proteinExistence type="predicted"/>
<evidence type="ECO:0000313" key="1">
    <source>
        <dbReference type="EMBL" id="GAG20356.1"/>
    </source>
</evidence>
<protein>
    <submittedName>
        <fullName evidence="1">Uncharacterized protein</fullName>
    </submittedName>
</protein>
<dbReference type="EMBL" id="BARS01031633">
    <property type="protein sequence ID" value="GAG20356.1"/>
    <property type="molecule type" value="Genomic_DNA"/>
</dbReference>
<reference evidence="1" key="1">
    <citation type="journal article" date="2014" name="Front. Microbiol.">
        <title>High frequency of phylogenetically diverse reductive dehalogenase-homologous genes in deep subseafloor sedimentary metagenomes.</title>
        <authorList>
            <person name="Kawai M."/>
            <person name="Futagami T."/>
            <person name="Toyoda A."/>
            <person name="Takaki Y."/>
            <person name="Nishi S."/>
            <person name="Hori S."/>
            <person name="Arai W."/>
            <person name="Tsubouchi T."/>
            <person name="Morono Y."/>
            <person name="Uchiyama I."/>
            <person name="Ito T."/>
            <person name="Fujiyama A."/>
            <person name="Inagaki F."/>
            <person name="Takami H."/>
        </authorList>
    </citation>
    <scope>NUCLEOTIDE SEQUENCE</scope>
    <source>
        <strain evidence="1">Expedition CK06-06</strain>
    </source>
</reference>
<organism evidence="1">
    <name type="scientific">marine sediment metagenome</name>
    <dbReference type="NCBI Taxonomy" id="412755"/>
    <lineage>
        <taxon>unclassified sequences</taxon>
        <taxon>metagenomes</taxon>
        <taxon>ecological metagenomes</taxon>
    </lineage>
</organism>
<accession>X0X5S6</accession>
<dbReference type="AlphaFoldDB" id="X0X5S6"/>
<comment type="caution">
    <text evidence="1">The sequence shown here is derived from an EMBL/GenBank/DDBJ whole genome shotgun (WGS) entry which is preliminary data.</text>
</comment>
<name>X0X5S6_9ZZZZ</name>
<sequence length="50" mass="5772">MPWTENLTEDAIAALPEDYPENETLNRFNSVNDLAKSYLELRSMQGQSIR</sequence>